<evidence type="ECO:0000313" key="5">
    <source>
        <dbReference type="Proteomes" id="UP000243535"/>
    </source>
</evidence>
<dbReference type="RefSeq" id="WP_055433536.1">
    <property type="nucleotide sequence ID" value="NZ_CYHA01000002.1"/>
</dbReference>
<dbReference type="STRING" id="375574.GCA_001418035_00883"/>
<reference evidence="5" key="1">
    <citation type="submission" date="2015-08" db="EMBL/GenBank/DDBJ databases">
        <authorList>
            <person name="Varghese N."/>
        </authorList>
    </citation>
    <scope>NUCLEOTIDE SEQUENCE [LARGE SCALE GENOMIC DNA]</scope>
    <source>
        <strain evidence="5">DSM 17901</strain>
    </source>
</reference>
<proteinExistence type="predicted"/>
<feature type="domain" description="PHB accumulation regulatory" evidence="2">
    <location>
        <begin position="123"/>
        <end position="162"/>
    </location>
</feature>
<feature type="region of interest" description="Disordered" evidence="1">
    <location>
        <begin position="176"/>
        <end position="196"/>
    </location>
</feature>
<dbReference type="Pfam" id="PF07879">
    <property type="entry name" value="PHB_acc_N"/>
    <property type="match status" value="1"/>
</dbReference>
<gene>
    <name evidence="4" type="ORF">Ga0061063_1090</name>
</gene>
<feature type="domain" description="PHA accumulation regulator DNA-binding N-terminal" evidence="3">
    <location>
        <begin position="7"/>
        <end position="65"/>
    </location>
</feature>
<name>A0A0K6GTY2_9NEIS</name>
<dbReference type="AlphaFoldDB" id="A0A0K6GTY2"/>
<dbReference type="Pfam" id="PF05233">
    <property type="entry name" value="PHB_acc"/>
    <property type="match status" value="2"/>
</dbReference>
<evidence type="ECO:0000259" key="2">
    <source>
        <dbReference type="Pfam" id="PF05233"/>
    </source>
</evidence>
<sequence>MSVEKRVIKKYPNRRLYDTATSSYITLGDVKQLVLDQVDIQVVDAKTQADITRSVLLQIILDEENGTMPMFSYEVLTQFIRFYGQAMQGMMGPFLERNLQVFSQLQQKMQEQTRALYGENAMLNPNIWSDLMKFQGPNMQNMMSNYMEQSTNLFLDMQNRMQEQTRQLFSGFGFNPYAAPGSQEKGPDKKDEPPKS</sequence>
<feature type="compositionally biased region" description="Basic and acidic residues" evidence="1">
    <location>
        <begin position="185"/>
        <end position="196"/>
    </location>
</feature>
<protein>
    <submittedName>
        <fullName evidence="4">Polyhydroxyalkanoate synthesis repressor PhaR</fullName>
    </submittedName>
</protein>
<evidence type="ECO:0000256" key="1">
    <source>
        <dbReference type="SAM" id="MobiDB-lite"/>
    </source>
</evidence>
<dbReference type="InterPro" id="IPR012909">
    <property type="entry name" value="PHA_DNA-bd_N"/>
</dbReference>
<feature type="domain" description="PHB accumulation regulatory" evidence="2">
    <location>
        <begin position="71"/>
        <end position="110"/>
    </location>
</feature>
<keyword evidence="5" id="KW-1185">Reference proteome</keyword>
<organism evidence="4 5">
    <name type="scientific">Gulbenkiania indica</name>
    <dbReference type="NCBI Taxonomy" id="375574"/>
    <lineage>
        <taxon>Bacteria</taxon>
        <taxon>Pseudomonadati</taxon>
        <taxon>Pseudomonadota</taxon>
        <taxon>Betaproteobacteria</taxon>
        <taxon>Neisseriales</taxon>
        <taxon>Chromobacteriaceae</taxon>
        <taxon>Gulbenkiania</taxon>
    </lineage>
</organism>
<dbReference type="InterPro" id="IPR010134">
    <property type="entry name" value="PHA_reg_PhaR"/>
</dbReference>
<evidence type="ECO:0000259" key="3">
    <source>
        <dbReference type="Pfam" id="PF07879"/>
    </source>
</evidence>
<dbReference type="EMBL" id="CYHA01000002">
    <property type="protein sequence ID" value="CUA82225.1"/>
    <property type="molecule type" value="Genomic_DNA"/>
</dbReference>
<evidence type="ECO:0000313" key="4">
    <source>
        <dbReference type="EMBL" id="CUA82225.1"/>
    </source>
</evidence>
<dbReference type="OrthoDB" id="9795345at2"/>
<dbReference type="Proteomes" id="UP000243535">
    <property type="component" value="Unassembled WGS sequence"/>
</dbReference>
<accession>A0A0K6GTY2</accession>
<dbReference type="GO" id="GO:0006355">
    <property type="term" value="P:regulation of DNA-templated transcription"/>
    <property type="evidence" value="ECO:0007669"/>
    <property type="project" value="InterPro"/>
</dbReference>
<dbReference type="NCBIfam" id="TIGR01848">
    <property type="entry name" value="PHA_reg_PhaR"/>
    <property type="match status" value="1"/>
</dbReference>
<dbReference type="InterPro" id="IPR007897">
    <property type="entry name" value="PHB_accumulat"/>
</dbReference>